<feature type="region of interest" description="Disordered" evidence="1">
    <location>
        <begin position="43"/>
        <end position="69"/>
    </location>
</feature>
<accession>A0A5B7JZQ9</accession>
<name>A0A5B7JZQ9_PORTR</name>
<proteinExistence type="predicted"/>
<dbReference type="EMBL" id="VSRR010121440">
    <property type="protein sequence ID" value="MPD00116.1"/>
    <property type="molecule type" value="Genomic_DNA"/>
</dbReference>
<evidence type="ECO:0000256" key="1">
    <source>
        <dbReference type="SAM" id="MobiDB-lite"/>
    </source>
</evidence>
<comment type="caution">
    <text evidence="2">The sequence shown here is derived from an EMBL/GenBank/DDBJ whole genome shotgun (WGS) entry which is preliminary data.</text>
</comment>
<dbReference type="AlphaFoldDB" id="A0A5B7JZQ9"/>
<protein>
    <submittedName>
        <fullName evidence="2">Uncharacterized protein</fullName>
    </submittedName>
</protein>
<evidence type="ECO:0000313" key="2">
    <source>
        <dbReference type="EMBL" id="MPD00116.1"/>
    </source>
</evidence>
<keyword evidence="3" id="KW-1185">Reference proteome</keyword>
<reference evidence="2 3" key="1">
    <citation type="submission" date="2019-05" db="EMBL/GenBank/DDBJ databases">
        <title>Another draft genome of Portunus trituberculatus and its Hox gene families provides insights of decapod evolution.</title>
        <authorList>
            <person name="Jeong J.-H."/>
            <person name="Song I."/>
            <person name="Kim S."/>
            <person name="Choi T."/>
            <person name="Kim D."/>
            <person name="Ryu S."/>
            <person name="Kim W."/>
        </authorList>
    </citation>
    <scope>NUCLEOTIDE SEQUENCE [LARGE SCALE GENOMIC DNA]</scope>
    <source>
        <tissue evidence="2">Muscle</tissue>
    </source>
</reference>
<evidence type="ECO:0000313" key="3">
    <source>
        <dbReference type="Proteomes" id="UP000324222"/>
    </source>
</evidence>
<organism evidence="2 3">
    <name type="scientific">Portunus trituberculatus</name>
    <name type="common">Swimming crab</name>
    <name type="synonym">Neptunus trituberculatus</name>
    <dbReference type="NCBI Taxonomy" id="210409"/>
    <lineage>
        <taxon>Eukaryota</taxon>
        <taxon>Metazoa</taxon>
        <taxon>Ecdysozoa</taxon>
        <taxon>Arthropoda</taxon>
        <taxon>Crustacea</taxon>
        <taxon>Multicrustacea</taxon>
        <taxon>Malacostraca</taxon>
        <taxon>Eumalacostraca</taxon>
        <taxon>Eucarida</taxon>
        <taxon>Decapoda</taxon>
        <taxon>Pleocyemata</taxon>
        <taxon>Brachyura</taxon>
        <taxon>Eubrachyura</taxon>
        <taxon>Portunoidea</taxon>
        <taxon>Portunidae</taxon>
        <taxon>Portuninae</taxon>
        <taxon>Portunus</taxon>
    </lineage>
</organism>
<sequence length="184" mass="20088">MAASGCLSGHTWLRQLGRNRPSARRGRGGGDDMVFVSGAETVPGWWHGGPPPWAKDQEREQSDGWRPSRGWARHSQAGCCCCGLRGSGRRPRVLQPRITNSVWRRVLAAPGHRGACVRASHYKAIKLSSGRGPVGTGRGCGGKRQCRARDVALRRRLLGFVFRQVQVCRCHLRAAATPASYAPL</sequence>
<gene>
    <name evidence="2" type="ORF">E2C01_095568</name>
</gene>
<dbReference type="Proteomes" id="UP000324222">
    <property type="component" value="Unassembled WGS sequence"/>
</dbReference>